<gene>
    <name evidence="2" type="ORF">ENQ87_02720</name>
</gene>
<dbReference type="InterPro" id="IPR036866">
    <property type="entry name" value="RibonucZ/Hydroxyglut_hydro"/>
</dbReference>
<keyword evidence="2" id="KW-0378">Hydrolase</keyword>
<dbReference type="PANTHER" id="PTHR47619">
    <property type="entry name" value="METALLO-HYDROLASE YYCJ-RELATED"/>
    <property type="match status" value="1"/>
</dbReference>
<dbReference type="EMBL" id="DSOV01000009">
    <property type="protein sequence ID" value="HEN41280.1"/>
    <property type="molecule type" value="Genomic_DNA"/>
</dbReference>
<dbReference type="AlphaFoldDB" id="A0A831UB81"/>
<name>A0A831UB81_GEOME</name>
<accession>A0A831UB81</accession>
<organism evidence="2">
    <name type="scientific">Geobacter metallireducens</name>
    <dbReference type="NCBI Taxonomy" id="28232"/>
    <lineage>
        <taxon>Bacteria</taxon>
        <taxon>Pseudomonadati</taxon>
        <taxon>Thermodesulfobacteriota</taxon>
        <taxon>Desulfuromonadia</taxon>
        <taxon>Geobacterales</taxon>
        <taxon>Geobacteraceae</taxon>
        <taxon>Geobacter</taxon>
    </lineage>
</organism>
<dbReference type="GO" id="GO:0016787">
    <property type="term" value="F:hydrolase activity"/>
    <property type="evidence" value="ECO:0007669"/>
    <property type="project" value="UniProtKB-KW"/>
</dbReference>
<comment type="caution">
    <text evidence="2">The sequence shown here is derived from an EMBL/GenBank/DDBJ whole genome shotgun (WGS) entry which is preliminary data.</text>
</comment>
<dbReference type="Pfam" id="PF12706">
    <property type="entry name" value="Lactamase_B_2"/>
    <property type="match status" value="1"/>
</dbReference>
<dbReference type="SMART" id="SM00849">
    <property type="entry name" value="Lactamase_B"/>
    <property type="match status" value="1"/>
</dbReference>
<dbReference type="InterPro" id="IPR052533">
    <property type="entry name" value="WalJ/YycJ-like"/>
</dbReference>
<proteinExistence type="predicted"/>
<protein>
    <submittedName>
        <fullName evidence="2">MBL fold metallo-hydrolase</fullName>
    </submittedName>
</protein>
<sequence>MRNASRWPTDGGCVKICLLASGSKGNSLYVESGETRMLVDAGLSAREIARRLALIGVDAADLDGILVSHEHADHVRGVGALARKYRLPVCVSYPTHREVREGICGAAVIEFESGYSFGFRDLLIDPFPIVHDACDPVGFTIESREGKVGMATDLGTGTRLVADKLKGCRALVLESNHDEEMLMGGPYPWHLKQRIRSRHGHLSNSDSAALLAEVLHPGLEGLFLAHLSEVNNDPAVAREVTEHLLAAQAACSPRLIVGDQYRPSETLTL</sequence>
<dbReference type="SUPFAM" id="SSF56281">
    <property type="entry name" value="Metallo-hydrolase/oxidoreductase"/>
    <property type="match status" value="1"/>
</dbReference>
<reference evidence="2" key="1">
    <citation type="journal article" date="2020" name="mSystems">
        <title>Genome- and Community-Level Interaction Insights into Carbon Utilization and Element Cycling Functions of Hydrothermarchaeota in Hydrothermal Sediment.</title>
        <authorList>
            <person name="Zhou Z."/>
            <person name="Liu Y."/>
            <person name="Xu W."/>
            <person name="Pan J."/>
            <person name="Luo Z.H."/>
            <person name="Li M."/>
        </authorList>
    </citation>
    <scope>NUCLEOTIDE SEQUENCE [LARGE SCALE GENOMIC DNA]</scope>
    <source>
        <strain evidence="2">SpSt-349</strain>
    </source>
</reference>
<evidence type="ECO:0000313" key="2">
    <source>
        <dbReference type="EMBL" id="HEN41280.1"/>
    </source>
</evidence>
<evidence type="ECO:0000259" key="1">
    <source>
        <dbReference type="SMART" id="SM00849"/>
    </source>
</evidence>
<feature type="domain" description="Metallo-beta-lactamase" evidence="1">
    <location>
        <begin position="24"/>
        <end position="226"/>
    </location>
</feature>
<dbReference type="Gene3D" id="3.60.15.10">
    <property type="entry name" value="Ribonuclease Z/Hydroxyacylglutathione hydrolase-like"/>
    <property type="match status" value="1"/>
</dbReference>
<dbReference type="InterPro" id="IPR001279">
    <property type="entry name" value="Metallo-B-lactamas"/>
</dbReference>
<dbReference type="PANTHER" id="PTHR47619:SF1">
    <property type="entry name" value="EXODEOXYRIBONUCLEASE WALJ"/>
    <property type="match status" value="1"/>
</dbReference>